<feature type="compositionally biased region" description="Basic residues" evidence="1">
    <location>
        <begin position="44"/>
        <end position="58"/>
    </location>
</feature>
<evidence type="ECO:0000256" key="1">
    <source>
        <dbReference type="SAM" id="MobiDB-lite"/>
    </source>
</evidence>
<name>A0AAX6EB69_IRIPA</name>
<keyword evidence="2" id="KW-0812">Transmembrane</keyword>
<organism evidence="3 4">
    <name type="scientific">Iris pallida</name>
    <name type="common">Sweet iris</name>
    <dbReference type="NCBI Taxonomy" id="29817"/>
    <lineage>
        <taxon>Eukaryota</taxon>
        <taxon>Viridiplantae</taxon>
        <taxon>Streptophyta</taxon>
        <taxon>Embryophyta</taxon>
        <taxon>Tracheophyta</taxon>
        <taxon>Spermatophyta</taxon>
        <taxon>Magnoliopsida</taxon>
        <taxon>Liliopsida</taxon>
        <taxon>Asparagales</taxon>
        <taxon>Iridaceae</taxon>
        <taxon>Iridoideae</taxon>
        <taxon>Irideae</taxon>
        <taxon>Iris</taxon>
    </lineage>
</organism>
<gene>
    <name evidence="3" type="ORF">M6B38_197660</name>
</gene>
<reference evidence="3" key="1">
    <citation type="journal article" date="2023" name="GigaByte">
        <title>Genome assembly of the bearded iris, Iris pallida Lam.</title>
        <authorList>
            <person name="Bruccoleri R.E."/>
            <person name="Oakeley E.J."/>
            <person name="Faust A.M.E."/>
            <person name="Altorfer M."/>
            <person name="Dessus-Babus S."/>
            <person name="Burckhardt D."/>
            <person name="Oertli M."/>
            <person name="Naumann U."/>
            <person name="Petersen F."/>
            <person name="Wong J."/>
        </authorList>
    </citation>
    <scope>NUCLEOTIDE SEQUENCE</scope>
    <source>
        <strain evidence="3">GSM-AAB239-AS_SAM_17_03QT</strain>
    </source>
</reference>
<feature type="region of interest" description="Disordered" evidence="1">
    <location>
        <begin position="43"/>
        <end position="85"/>
    </location>
</feature>
<dbReference type="EMBL" id="JANAVB010038020">
    <property type="protein sequence ID" value="KAJ6801367.1"/>
    <property type="molecule type" value="Genomic_DNA"/>
</dbReference>
<evidence type="ECO:0000313" key="4">
    <source>
        <dbReference type="Proteomes" id="UP001140949"/>
    </source>
</evidence>
<feature type="region of interest" description="Disordered" evidence="1">
    <location>
        <begin position="1"/>
        <end position="20"/>
    </location>
</feature>
<dbReference type="AlphaFoldDB" id="A0AAX6EB69"/>
<evidence type="ECO:0000313" key="3">
    <source>
        <dbReference type="EMBL" id="KAJ6801367.1"/>
    </source>
</evidence>
<protein>
    <submittedName>
        <fullName evidence="3">Uncharacterized protein</fullName>
    </submittedName>
</protein>
<sequence>MVYGPSGGRTRRLDRGRRGRGREGALTALFFAAGGLPIPMMAWSRRRSGSPKSSRVRAQRTDETSREAYQSWGAHENDRRLRGKAQSRRAALEGCLGH</sequence>
<keyword evidence="2" id="KW-0472">Membrane</keyword>
<accession>A0AAX6EB69</accession>
<evidence type="ECO:0000256" key="2">
    <source>
        <dbReference type="SAM" id="Phobius"/>
    </source>
</evidence>
<reference evidence="3" key="2">
    <citation type="submission" date="2023-04" db="EMBL/GenBank/DDBJ databases">
        <authorList>
            <person name="Bruccoleri R.E."/>
            <person name="Oakeley E.J."/>
            <person name="Faust A.-M."/>
            <person name="Dessus-Babus S."/>
            <person name="Altorfer M."/>
            <person name="Burckhardt D."/>
            <person name="Oertli M."/>
            <person name="Naumann U."/>
            <person name="Petersen F."/>
            <person name="Wong J."/>
        </authorList>
    </citation>
    <scope>NUCLEOTIDE SEQUENCE</scope>
    <source>
        <strain evidence="3">GSM-AAB239-AS_SAM_17_03QT</strain>
        <tissue evidence="3">Leaf</tissue>
    </source>
</reference>
<comment type="caution">
    <text evidence="3">The sequence shown here is derived from an EMBL/GenBank/DDBJ whole genome shotgun (WGS) entry which is preliminary data.</text>
</comment>
<proteinExistence type="predicted"/>
<keyword evidence="2" id="KW-1133">Transmembrane helix</keyword>
<feature type="transmembrane region" description="Helical" evidence="2">
    <location>
        <begin position="24"/>
        <end position="43"/>
    </location>
</feature>
<dbReference type="Proteomes" id="UP001140949">
    <property type="component" value="Unassembled WGS sequence"/>
</dbReference>
<feature type="compositionally biased region" description="Basic residues" evidence="1">
    <location>
        <begin position="9"/>
        <end position="20"/>
    </location>
</feature>
<keyword evidence="4" id="KW-1185">Reference proteome</keyword>